<dbReference type="GO" id="GO:0006353">
    <property type="term" value="P:DNA-templated transcription termination"/>
    <property type="evidence" value="ECO:0007669"/>
    <property type="project" value="InterPro"/>
</dbReference>
<feature type="compositionally biased region" description="Polar residues" evidence="2">
    <location>
        <begin position="230"/>
        <end position="239"/>
    </location>
</feature>
<keyword evidence="1" id="KW-0175">Coiled coil</keyword>
<reference evidence="5" key="1">
    <citation type="submission" date="2016-06" db="EMBL/GenBank/DDBJ databases">
        <title>Parallel loss of symbiosis genes in relatives of nitrogen-fixing non-legume Parasponia.</title>
        <authorList>
            <person name="Van Velzen R."/>
            <person name="Holmer R."/>
            <person name="Bu F."/>
            <person name="Rutten L."/>
            <person name="Van Zeijl A."/>
            <person name="Liu W."/>
            <person name="Santuari L."/>
            <person name="Cao Q."/>
            <person name="Sharma T."/>
            <person name="Shen D."/>
            <person name="Roswanjaya Y."/>
            <person name="Wardhani T."/>
            <person name="Kalhor M.S."/>
            <person name="Jansen J."/>
            <person name="Van den Hoogen J."/>
            <person name="Gungor B."/>
            <person name="Hartog M."/>
            <person name="Hontelez J."/>
            <person name="Verver J."/>
            <person name="Yang W.-C."/>
            <person name="Schijlen E."/>
            <person name="Repin R."/>
            <person name="Schilthuizen M."/>
            <person name="Schranz E."/>
            <person name="Heidstra R."/>
            <person name="Miyata K."/>
            <person name="Fedorova E."/>
            <person name="Kohlen W."/>
            <person name="Bisseling T."/>
            <person name="Smit S."/>
            <person name="Geurts R."/>
        </authorList>
    </citation>
    <scope>NUCLEOTIDE SEQUENCE [LARGE SCALE GENOMIC DNA]</scope>
    <source>
        <strain evidence="5">cv. WU1-14</strain>
    </source>
</reference>
<dbReference type="Proteomes" id="UP000237105">
    <property type="component" value="Unassembled WGS sequence"/>
</dbReference>
<dbReference type="Gene3D" id="1.10.720.10">
    <property type="match status" value="1"/>
</dbReference>
<feature type="region of interest" description="Disordered" evidence="2">
    <location>
        <begin position="164"/>
        <end position="243"/>
    </location>
</feature>
<dbReference type="InterPro" id="IPR011112">
    <property type="entry name" value="Rho-like_N"/>
</dbReference>
<dbReference type="AlphaFoldDB" id="A0A2P5B695"/>
<dbReference type="Pfam" id="PF07498">
    <property type="entry name" value="Rho_N"/>
    <property type="match status" value="1"/>
</dbReference>
<dbReference type="OrthoDB" id="1065581at2759"/>
<feature type="region of interest" description="Disordered" evidence="2">
    <location>
        <begin position="441"/>
        <end position="482"/>
    </location>
</feature>
<name>A0A2P5B695_PARAD</name>
<dbReference type="InterPro" id="IPR036269">
    <property type="entry name" value="Rho_N_sf"/>
</dbReference>
<feature type="compositionally biased region" description="Polar residues" evidence="2">
    <location>
        <begin position="171"/>
        <end position="185"/>
    </location>
</feature>
<feature type="region of interest" description="Disordered" evidence="2">
    <location>
        <begin position="551"/>
        <end position="578"/>
    </location>
</feature>
<accession>A0A2P5B695</accession>
<evidence type="ECO:0000313" key="4">
    <source>
        <dbReference type="EMBL" id="PON44289.1"/>
    </source>
</evidence>
<dbReference type="EMBL" id="JXTB01000353">
    <property type="protein sequence ID" value="PON44289.1"/>
    <property type="molecule type" value="Genomic_DNA"/>
</dbReference>
<keyword evidence="5" id="KW-1185">Reference proteome</keyword>
<feature type="domain" description="Rho termination factor-like N-terminal" evidence="3">
    <location>
        <begin position="579"/>
        <end position="617"/>
    </location>
</feature>
<dbReference type="SUPFAM" id="SSF68912">
    <property type="entry name" value="Rho N-terminal domain-like"/>
    <property type="match status" value="1"/>
</dbReference>
<protein>
    <submittedName>
        <fullName evidence="4">Nucleic acid-binding, OB-fold containing protein</fullName>
    </submittedName>
</protein>
<proteinExistence type="predicted"/>
<dbReference type="SMART" id="SM00959">
    <property type="entry name" value="Rho_N"/>
    <property type="match status" value="1"/>
</dbReference>
<organism evidence="4 5">
    <name type="scientific">Parasponia andersonii</name>
    <name type="common">Sponia andersonii</name>
    <dbReference type="NCBI Taxonomy" id="3476"/>
    <lineage>
        <taxon>Eukaryota</taxon>
        <taxon>Viridiplantae</taxon>
        <taxon>Streptophyta</taxon>
        <taxon>Embryophyta</taxon>
        <taxon>Tracheophyta</taxon>
        <taxon>Spermatophyta</taxon>
        <taxon>Magnoliopsida</taxon>
        <taxon>eudicotyledons</taxon>
        <taxon>Gunneridae</taxon>
        <taxon>Pentapetalae</taxon>
        <taxon>rosids</taxon>
        <taxon>fabids</taxon>
        <taxon>Rosales</taxon>
        <taxon>Cannabaceae</taxon>
        <taxon>Parasponia</taxon>
    </lineage>
</organism>
<feature type="compositionally biased region" description="Polar residues" evidence="2">
    <location>
        <begin position="551"/>
        <end position="561"/>
    </location>
</feature>
<comment type="caution">
    <text evidence="4">The sequence shown here is derived from an EMBL/GenBank/DDBJ whole genome shotgun (WGS) entry which is preliminary data.</text>
</comment>
<gene>
    <name evidence="4" type="ORF">PanWU01x14_267920</name>
</gene>
<feature type="compositionally biased region" description="Polar residues" evidence="2">
    <location>
        <begin position="441"/>
        <end position="458"/>
    </location>
</feature>
<sequence>MDWDLWNWSHDQVTFDYSACEQSGWLGDFYFGCGRDVIEENALNERSCTQVLRVLIRKADTEIDELEKDLVSLETELAFTEHEGWPEIWCNVLSDKMDCLDISIKGLKSKSKNDIGVQLSTHREPAEKIHDLLRKYLQEKEKQKQPLQVNVLDLKSDASDFTVKEEFGETGTPTERCTSSNSSSNRQEKKTNIPKKLKPANSNTADPGPECLRLAAGSSDEEKKLVMSDSDGTTRQSESVEQELNCEDKKIVQNAFLKREEKRSCNVEAAKVNEYVEARNQHSTAKNLQPEGNQAHQKINEHSNAIVKYISPDALIRSAAVSMRNRPSEFKASNSRTLKSDNCDKEQKPAELFTKPAQKEGIKSVRLNKDVSSNLQSKMVVNRRDHLQLVTYTQQLAMTSEIRLGKNSINTKLEEVGESEVEKSQKVVACDKFRLDLDQKQQSQQAKRKIQSNSQSINGPILPPAGRKLNASSISASKRQKSDIDDDNVVLKQLIFGKHLKKTVPRDVCAKGHNNPLAMILPFSQPQESKETSKLQLSSQMKGLTVNFADSNGHATDSDSFPSDHDARASVPLSSPSHKLDDMKVQELKILAKQYNISKVSKLKKKELVEQIAKRQGCQ</sequence>
<evidence type="ECO:0000256" key="2">
    <source>
        <dbReference type="SAM" id="MobiDB-lite"/>
    </source>
</evidence>
<evidence type="ECO:0000313" key="5">
    <source>
        <dbReference type="Proteomes" id="UP000237105"/>
    </source>
</evidence>
<evidence type="ECO:0000259" key="3">
    <source>
        <dbReference type="SMART" id="SM00959"/>
    </source>
</evidence>
<feature type="coiled-coil region" evidence="1">
    <location>
        <begin position="49"/>
        <end position="83"/>
    </location>
</feature>
<evidence type="ECO:0000256" key="1">
    <source>
        <dbReference type="SAM" id="Coils"/>
    </source>
</evidence>